<keyword evidence="5" id="KW-0010">Activator</keyword>
<evidence type="ECO:0000256" key="1">
    <source>
        <dbReference type="ARBA" id="ARBA00005694"/>
    </source>
</evidence>
<reference evidence="9" key="1">
    <citation type="journal article" date="2023" name="Plant J.">
        <title>The genome of the king protea, Protea cynaroides.</title>
        <authorList>
            <person name="Chang J."/>
            <person name="Duong T.A."/>
            <person name="Schoeman C."/>
            <person name="Ma X."/>
            <person name="Roodt D."/>
            <person name="Barker N."/>
            <person name="Li Z."/>
            <person name="Van de Peer Y."/>
            <person name="Mizrachi E."/>
        </authorList>
    </citation>
    <scope>NUCLEOTIDE SEQUENCE</scope>
    <source>
        <tissue evidence="9">Young leaves</tissue>
    </source>
</reference>
<dbReference type="InterPro" id="IPR013088">
    <property type="entry name" value="Znf_NHR/GATA"/>
</dbReference>
<keyword evidence="2" id="KW-0479">Metal-binding</keyword>
<evidence type="ECO:0000256" key="5">
    <source>
        <dbReference type="ARBA" id="ARBA00023159"/>
    </source>
</evidence>
<evidence type="ECO:0000256" key="7">
    <source>
        <dbReference type="SAM" id="MobiDB-lite"/>
    </source>
</evidence>
<feature type="domain" description="GATA-type" evidence="8">
    <location>
        <begin position="82"/>
        <end position="114"/>
    </location>
</feature>
<dbReference type="PANTHER" id="PTHR45658">
    <property type="entry name" value="GATA TRANSCRIPTION FACTOR"/>
    <property type="match status" value="1"/>
</dbReference>
<evidence type="ECO:0000313" key="9">
    <source>
        <dbReference type="EMBL" id="KAJ4959240.1"/>
    </source>
</evidence>
<sequence length="123" mass="13796">MNFLSKASIPGRVRRKRSRAASKQNCWTSLPEYDNLITAMRKQISSITYNSTTQKRDYSTTPTSVMVGEQQSQSPSSSGVMRKCMHYTLEKTPQWRTGPLGPKALCNACGVRYKSGPSVTRAW</sequence>
<evidence type="ECO:0000313" key="10">
    <source>
        <dbReference type="Proteomes" id="UP001141806"/>
    </source>
</evidence>
<organism evidence="9 10">
    <name type="scientific">Protea cynaroides</name>
    <dbReference type="NCBI Taxonomy" id="273540"/>
    <lineage>
        <taxon>Eukaryota</taxon>
        <taxon>Viridiplantae</taxon>
        <taxon>Streptophyta</taxon>
        <taxon>Embryophyta</taxon>
        <taxon>Tracheophyta</taxon>
        <taxon>Spermatophyta</taxon>
        <taxon>Magnoliopsida</taxon>
        <taxon>Proteales</taxon>
        <taxon>Proteaceae</taxon>
        <taxon>Protea</taxon>
    </lineage>
</organism>
<gene>
    <name evidence="9" type="ORF">NE237_026351</name>
</gene>
<dbReference type="EMBL" id="JAMYWD010000010">
    <property type="protein sequence ID" value="KAJ4959240.1"/>
    <property type="molecule type" value="Genomic_DNA"/>
</dbReference>
<evidence type="ECO:0000256" key="2">
    <source>
        <dbReference type="ARBA" id="ARBA00022723"/>
    </source>
</evidence>
<dbReference type="AlphaFoldDB" id="A0A9Q0K274"/>
<dbReference type="SMART" id="SM00401">
    <property type="entry name" value="ZnF_GATA"/>
    <property type="match status" value="1"/>
</dbReference>
<dbReference type="InterPro" id="IPR051140">
    <property type="entry name" value="GATA_TF"/>
</dbReference>
<name>A0A9Q0K274_9MAGN</name>
<dbReference type="GO" id="GO:0005634">
    <property type="term" value="C:nucleus"/>
    <property type="evidence" value="ECO:0007669"/>
    <property type="project" value="TreeGrafter"/>
</dbReference>
<evidence type="ECO:0000259" key="8">
    <source>
        <dbReference type="PROSITE" id="PS50114"/>
    </source>
</evidence>
<feature type="compositionally biased region" description="Polar residues" evidence="7">
    <location>
        <begin position="52"/>
        <end position="64"/>
    </location>
</feature>
<protein>
    <recommendedName>
        <fullName evidence="8">GATA-type domain-containing protein</fullName>
    </recommendedName>
</protein>
<evidence type="ECO:0000256" key="3">
    <source>
        <dbReference type="ARBA" id="ARBA00022771"/>
    </source>
</evidence>
<keyword evidence="4" id="KW-0862">Zinc</keyword>
<keyword evidence="3 6" id="KW-0863">Zinc-finger</keyword>
<dbReference type="GO" id="GO:0006355">
    <property type="term" value="P:regulation of DNA-templated transcription"/>
    <property type="evidence" value="ECO:0007669"/>
    <property type="project" value="InterPro"/>
</dbReference>
<dbReference type="GO" id="GO:0043565">
    <property type="term" value="F:sequence-specific DNA binding"/>
    <property type="evidence" value="ECO:0007669"/>
    <property type="project" value="InterPro"/>
</dbReference>
<feature type="region of interest" description="Disordered" evidence="7">
    <location>
        <begin position="1"/>
        <end position="24"/>
    </location>
</feature>
<dbReference type="GO" id="GO:0030154">
    <property type="term" value="P:cell differentiation"/>
    <property type="evidence" value="ECO:0007669"/>
    <property type="project" value="TreeGrafter"/>
</dbReference>
<dbReference type="OrthoDB" id="2162994at2759"/>
<comment type="similarity">
    <text evidence="1">Belongs to the type IV zinc-finger family. Class A subfamily.</text>
</comment>
<accession>A0A9Q0K274</accession>
<feature type="region of interest" description="Disordered" evidence="7">
    <location>
        <begin position="52"/>
        <end position="80"/>
    </location>
</feature>
<evidence type="ECO:0000256" key="4">
    <source>
        <dbReference type="ARBA" id="ARBA00022833"/>
    </source>
</evidence>
<dbReference type="PROSITE" id="PS50114">
    <property type="entry name" value="GATA_ZN_FINGER_2"/>
    <property type="match status" value="1"/>
</dbReference>
<dbReference type="SUPFAM" id="SSF57716">
    <property type="entry name" value="Glucocorticoid receptor-like (DNA-binding domain)"/>
    <property type="match status" value="1"/>
</dbReference>
<dbReference type="PANTHER" id="PTHR45658:SF18">
    <property type="entry name" value="PROTEIN GAT2"/>
    <property type="match status" value="1"/>
</dbReference>
<evidence type="ECO:0000256" key="6">
    <source>
        <dbReference type="PROSITE-ProRule" id="PRU00094"/>
    </source>
</evidence>
<dbReference type="Pfam" id="PF00320">
    <property type="entry name" value="GATA"/>
    <property type="match status" value="1"/>
</dbReference>
<keyword evidence="10" id="KW-1185">Reference proteome</keyword>
<dbReference type="GO" id="GO:0008270">
    <property type="term" value="F:zinc ion binding"/>
    <property type="evidence" value="ECO:0007669"/>
    <property type="project" value="UniProtKB-KW"/>
</dbReference>
<dbReference type="Proteomes" id="UP001141806">
    <property type="component" value="Unassembled WGS sequence"/>
</dbReference>
<dbReference type="InterPro" id="IPR000679">
    <property type="entry name" value="Znf_GATA"/>
</dbReference>
<proteinExistence type="inferred from homology"/>
<dbReference type="Gene3D" id="3.30.50.10">
    <property type="entry name" value="Erythroid Transcription Factor GATA-1, subunit A"/>
    <property type="match status" value="1"/>
</dbReference>
<comment type="caution">
    <text evidence="9">The sequence shown here is derived from an EMBL/GenBank/DDBJ whole genome shotgun (WGS) entry which is preliminary data.</text>
</comment>